<evidence type="ECO:0000313" key="2">
    <source>
        <dbReference type="Proteomes" id="UP000309997"/>
    </source>
</evidence>
<dbReference type="Proteomes" id="UP000309997">
    <property type="component" value="Unassembled WGS sequence"/>
</dbReference>
<gene>
    <name evidence="1" type="ORF">D5086_026438</name>
</gene>
<organism evidence="1 2">
    <name type="scientific">Populus alba</name>
    <name type="common">White poplar</name>
    <dbReference type="NCBI Taxonomy" id="43335"/>
    <lineage>
        <taxon>Eukaryota</taxon>
        <taxon>Viridiplantae</taxon>
        <taxon>Streptophyta</taxon>
        <taxon>Embryophyta</taxon>
        <taxon>Tracheophyta</taxon>
        <taxon>Spermatophyta</taxon>
        <taxon>Magnoliopsida</taxon>
        <taxon>eudicotyledons</taxon>
        <taxon>Gunneridae</taxon>
        <taxon>Pentapetalae</taxon>
        <taxon>rosids</taxon>
        <taxon>fabids</taxon>
        <taxon>Malpighiales</taxon>
        <taxon>Salicaceae</taxon>
        <taxon>Saliceae</taxon>
        <taxon>Populus</taxon>
    </lineage>
</organism>
<evidence type="ECO:0000313" key="1">
    <source>
        <dbReference type="EMBL" id="KAL3572534.1"/>
    </source>
</evidence>
<dbReference type="EMBL" id="RCHU02000014">
    <property type="protein sequence ID" value="KAL3572534.1"/>
    <property type="molecule type" value="Genomic_DNA"/>
</dbReference>
<accession>A0ACC4B1V2</accession>
<keyword evidence="2" id="KW-1185">Reference proteome</keyword>
<reference evidence="1 2" key="1">
    <citation type="journal article" date="2024" name="Plant Biotechnol. J.">
        <title>Genome and CRISPR/Cas9 system of a widespread forest tree (Populus alba) in the world.</title>
        <authorList>
            <person name="Liu Y.J."/>
            <person name="Jiang P.F."/>
            <person name="Han X.M."/>
            <person name="Li X.Y."/>
            <person name="Wang H.M."/>
            <person name="Wang Y.J."/>
            <person name="Wang X.X."/>
            <person name="Zeng Q.Y."/>
        </authorList>
    </citation>
    <scope>NUCLEOTIDE SEQUENCE [LARGE SCALE GENOMIC DNA]</scope>
    <source>
        <strain evidence="2">cv. PAL-ZL1</strain>
    </source>
</reference>
<comment type="caution">
    <text evidence="1">The sequence shown here is derived from an EMBL/GenBank/DDBJ whole genome shotgun (WGS) entry which is preliminary data.</text>
</comment>
<name>A0ACC4B1V2_POPAL</name>
<protein>
    <submittedName>
        <fullName evidence="1">Uncharacterized protein</fullName>
    </submittedName>
</protein>
<proteinExistence type="predicted"/>
<sequence>MMLHAILLQRLGQADDLPCPNMCGRECKNEELRDGREELRPHVGEPTGGALFHFQVPAIQTQQPSSSLSSLWCLTDDEIERNQWNRDHKDSPETESQPQPYFIPERLDDMNFNSEIGKDLVDLDDDEEEVESSRASKPKPEDCDDEEWDIKKSIGLDRTLDYEEEEDHYDKVAVGREGAGDDRLYVTQMNDYGIDVDSGDVMPMPSSSGDVTRDPRANHLAAKIRLQEDAEAAKKMDSLRVSVKEDTIVSDDGNLKSILKRKDVQSDSKSISNHLDSKLQKRVRFDPECKDGNDEESGGVEDTQMETTDSTEETQIYHLPPDYPSGIPDYMRNPSKYTRYTFDSATDVDEESNQGAYMDFLKILQRPNATESHPDEVPVDLSKPLTFIPKRKTSGAAVTDNSIDSKQNQDDASEDLKLRRGVPLGIAAFDDIDTETSAMEEDKPETAADKTNSSRPERQYRSKAKSET</sequence>